<dbReference type="EMBL" id="GACK01000146">
    <property type="protein sequence ID" value="JAA64888.1"/>
    <property type="molecule type" value="mRNA"/>
</dbReference>
<protein>
    <submittedName>
        <fullName evidence="3">Putative tick transposon</fullName>
    </submittedName>
</protein>
<dbReference type="InterPro" id="IPR052560">
    <property type="entry name" value="RdDP_mobile_element"/>
</dbReference>
<name>L7MMQ4_RHIPC</name>
<dbReference type="SUPFAM" id="SSF56219">
    <property type="entry name" value="DNase I-like"/>
    <property type="match status" value="1"/>
</dbReference>
<sequence length="1158" mass="131927">MKVLQWNCRSVFAASTDLNVLISQINPDVIILQETWLSPDKFYSLRNYRTFRLDRPSRGGGLLTFVSNRFCHRAKISFQLMCTESEILAVEVTLPGGLTFSLVNAYFPLGVMDTRSLDLVLLNCGKKIVLAGDFNSHHISWGFRTDQCGKRLWDWAASNNFSCQNTGSLTFVRGQFRSVLDLTFSGPGLSVLSWETIEAGTNSDHIPVVFEIHCSLHRAQFNIRSFIDHNRFKTNLRATFTSLAGNPCSARNVCAILDSSRKRSEFEIKGSKDPTSKNWWTDDCSREYKRRKAAWKQLMHNQSPRNWINYKFIAGTFKRTVARAKDEYKVRRFEFLSKSNNKTALFRYLRSIKVIPRPLTIESMVLTSREIEDSLGVIARGLEVRFSTCIPSTLVRQITPENVEDISLTDLSSVVSCLPAAAPGHDGITTKMLKIFFDVAPHVLLDTVNYSIKHAWIPSVWKVAKVIPVLKDKNKGHTLDNIRPISLTSNFVKLIERLLHTRITKFVTDKKLLSPCQIGFRQGMSIWCAHVDLESRIQLARRQKQYAALVTLDISKAYDSVEYPILLERMKEIGLPDYFISWTTEFLLDREFYCVQGGISTRVFRQTRGVPQGAVLSPLLFNILLSSIPRHQRVNTYVYADDIAFFASADDIQSLYAILQGYLSTLEYWLDNICLTINVQKCAVLAFSPHDHINISLSFHQADIPQVQSVKYLGVIYDGKLNWRMHIEHTATKASRAMGMLRRISNNRWGMRTDTLIMIYRMYIRPILEFGCALFSGAPAWKLRPLILVERQALRWCLGLPKFVANAVLYKESRIPSLSTRFKLITVQTFLRLYESPIRRDQYIFISQPAPFFNASWPRFHTPQVIFTQHLLDPLQIKLNDIVVMSDRLSELAITYDDIFPNNAKLLPWNVLNGIFQDHLNQIGTTVVIATDASQCEEKAGVGIFSSQLDWSFSVRLPDYTQIFLAEFLAVILALRKLPFSITSVAIVTDSLSLCSALITPTESHILRLLRLLVPHHLRNLRLIWVPGHRGIVLNEVADTLAKASLAGPVLALLPVTAFVAAARFRTYALSVLTPSLASISDFQHLQFPWSRKWCGTRATEVVMTRLRCRIPNLNFYMHRAGLAVSPSCSICGEAETIEHFLLNCRRFSSLRKRNIEI</sequence>
<dbReference type="Pfam" id="PF03372">
    <property type="entry name" value="Exo_endo_phos"/>
    <property type="match status" value="1"/>
</dbReference>
<dbReference type="InterPro" id="IPR036691">
    <property type="entry name" value="Endo/exonu/phosph_ase_sf"/>
</dbReference>
<dbReference type="PANTHER" id="PTHR36688:SF1">
    <property type="entry name" value="ENDONUCLEASE_EXONUCLEASE_PHOSPHATASE DOMAIN-CONTAINING PROTEIN"/>
    <property type="match status" value="1"/>
</dbReference>
<organism evidence="3">
    <name type="scientific">Rhipicephalus pulchellus</name>
    <name type="common">Yellow backed tick</name>
    <name type="synonym">Dermacentor pulchellus</name>
    <dbReference type="NCBI Taxonomy" id="72859"/>
    <lineage>
        <taxon>Eukaryota</taxon>
        <taxon>Metazoa</taxon>
        <taxon>Ecdysozoa</taxon>
        <taxon>Arthropoda</taxon>
        <taxon>Chelicerata</taxon>
        <taxon>Arachnida</taxon>
        <taxon>Acari</taxon>
        <taxon>Parasitiformes</taxon>
        <taxon>Ixodida</taxon>
        <taxon>Ixodoidea</taxon>
        <taxon>Ixodidae</taxon>
        <taxon>Rhipicephalinae</taxon>
        <taxon>Rhipicephalus</taxon>
        <taxon>Rhipicephalus</taxon>
    </lineage>
</organism>
<dbReference type="InterPro" id="IPR002156">
    <property type="entry name" value="RNaseH_domain"/>
</dbReference>
<dbReference type="GO" id="GO:0042575">
    <property type="term" value="C:DNA polymerase complex"/>
    <property type="evidence" value="ECO:0007669"/>
    <property type="project" value="UniProtKB-ARBA"/>
</dbReference>
<evidence type="ECO:0000259" key="1">
    <source>
        <dbReference type="PROSITE" id="PS50878"/>
    </source>
</evidence>
<proteinExistence type="evidence at transcript level"/>
<dbReference type="GO" id="GO:0071897">
    <property type="term" value="P:DNA biosynthetic process"/>
    <property type="evidence" value="ECO:0007669"/>
    <property type="project" value="UniProtKB-ARBA"/>
</dbReference>
<feature type="non-terminal residue" evidence="3">
    <location>
        <position position="1158"/>
    </location>
</feature>
<dbReference type="Gene3D" id="3.30.420.10">
    <property type="entry name" value="Ribonuclease H-like superfamily/Ribonuclease H"/>
    <property type="match status" value="1"/>
</dbReference>
<feature type="domain" description="Reverse transcriptase" evidence="1">
    <location>
        <begin position="450"/>
        <end position="717"/>
    </location>
</feature>
<reference evidence="3" key="2">
    <citation type="journal article" date="2015" name="J. Proteomics">
        <title>Sexual differences in the sialomes of the zebra tick, Rhipicephalus pulchellus.</title>
        <authorList>
            <person name="Tan A.W."/>
            <person name="Francischetti I.M."/>
            <person name="Slovak M."/>
            <person name="Kini R.M."/>
            <person name="Ribeiro J.M."/>
        </authorList>
    </citation>
    <scope>NUCLEOTIDE SEQUENCE</scope>
    <source>
        <tissue evidence="3">Salivary gland</tissue>
    </source>
</reference>
<dbReference type="InterPro" id="IPR000477">
    <property type="entry name" value="RT_dom"/>
</dbReference>
<dbReference type="CDD" id="cd09276">
    <property type="entry name" value="Rnase_HI_RT_non_LTR"/>
    <property type="match status" value="1"/>
</dbReference>
<dbReference type="AlphaFoldDB" id="L7MMQ4"/>
<feature type="domain" description="RNase H type-1" evidence="2">
    <location>
        <begin position="923"/>
        <end position="1047"/>
    </location>
</feature>
<dbReference type="Pfam" id="PF00075">
    <property type="entry name" value="RNase_H"/>
    <property type="match status" value="1"/>
</dbReference>
<dbReference type="InterPro" id="IPR005135">
    <property type="entry name" value="Endo/exonuclease/phosphatase"/>
</dbReference>
<evidence type="ECO:0000259" key="2">
    <source>
        <dbReference type="PROSITE" id="PS50879"/>
    </source>
</evidence>
<reference evidence="3" key="1">
    <citation type="submission" date="2012-11" db="EMBL/GenBank/DDBJ databases">
        <authorList>
            <person name="Lucero-Rivera Y.E."/>
            <person name="Tovar-Ramirez D."/>
        </authorList>
    </citation>
    <scope>NUCLEOTIDE SEQUENCE</scope>
    <source>
        <tissue evidence="3">Salivary gland</tissue>
    </source>
</reference>
<dbReference type="Pfam" id="PF00078">
    <property type="entry name" value="RVT_1"/>
    <property type="match status" value="1"/>
</dbReference>
<dbReference type="PROSITE" id="PS50878">
    <property type="entry name" value="RT_POL"/>
    <property type="match status" value="1"/>
</dbReference>
<dbReference type="InterPro" id="IPR043502">
    <property type="entry name" value="DNA/RNA_pol_sf"/>
</dbReference>
<dbReference type="Gene3D" id="3.60.10.10">
    <property type="entry name" value="Endonuclease/exonuclease/phosphatase"/>
    <property type="match status" value="1"/>
</dbReference>
<accession>L7MMQ4</accession>
<dbReference type="InterPro" id="IPR012337">
    <property type="entry name" value="RNaseH-like_sf"/>
</dbReference>
<dbReference type="PANTHER" id="PTHR36688">
    <property type="entry name" value="ENDO/EXONUCLEASE/PHOSPHATASE DOMAIN-CONTAINING PROTEIN"/>
    <property type="match status" value="1"/>
</dbReference>
<dbReference type="GO" id="GO:0004523">
    <property type="term" value="F:RNA-DNA hybrid ribonuclease activity"/>
    <property type="evidence" value="ECO:0007669"/>
    <property type="project" value="InterPro"/>
</dbReference>
<dbReference type="GO" id="GO:0003676">
    <property type="term" value="F:nucleic acid binding"/>
    <property type="evidence" value="ECO:0007669"/>
    <property type="project" value="InterPro"/>
</dbReference>
<dbReference type="CDD" id="cd01650">
    <property type="entry name" value="RT_nLTR_like"/>
    <property type="match status" value="1"/>
</dbReference>
<dbReference type="PROSITE" id="PS50879">
    <property type="entry name" value="RNASE_H_1"/>
    <property type="match status" value="1"/>
</dbReference>
<dbReference type="SUPFAM" id="SSF56672">
    <property type="entry name" value="DNA/RNA polymerases"/>
    <property type="match status" value="1"/>
</dbReference>
<evidence type="ECO:0000313" key="3">
    <source>
        <dbReference type="EMBL" id="JAA64888.1"/>
    </source>
</evidence>
<dbReference type="InterPro" id="IPR036397">
    <property type="entry name" value="RNaseH_sf"/>
</dbReference>
<dbReference type="SUPFAM" id="SSF53098">
    <property type="entry name" value="Ribonuclease H-like"/>
    <property type="match status" value="1"/>
</dbReference>